<gene>
    <name evidence="2" type="ORF">N7G274_005485</name>
</gene>
<sequence length="67" mass="7347">MKMLSKLIENFFYVKHSSRRTDSGKYNSTECSKSSDGTNASGIGQADAQGKGRGPMYVLSHVFLRNG</sequence>
<feature type="region of interest" description="Disordered" evidence="1">
    <location>
        <begin position="19"/>
        <end position="53"/>
    </location>
</feature>
<reference evidence="2 3" key="1">
    <citation type="submission" date="2024-09" db="EMBL/GenBank/DDBJ databases">
        <title>Rethinking Asexuality: The Enigmatic Case of Functional Sexual Genes in Lepraria (Stereocaulaceae).</title>
        <authorList>
            <person name="Doellman M."/>
            <person name="Sun Y."/>
            <person name="Barcenas-Pena A."/>
            <person name="Lumbsch H.T."/>
            <person name="Grewe F."/>
        </authorList>
    </citation>
    <scope>NUCLEOTIDE SEQUENCE [LARGE SCALE GENOMIC DNA]</scope>
    <source>
        <strain evidence="2 3">Mercado 3170</strain>
    </source>
</reference>
<proteinExistence type="predicted"/>
<accession>A0ABR4A9X3</accession>
<protein>
    <submittedName>
        <fullName evidence="2">Uncharacterized protein</fullName>
    </submittedName>
</protein>
<keyword evidence="3" id="KW-1185">Reference proteome</keyword>
<name>A0ABR4A9X3_9LECA</name>
<feature type="compositionally biased region" description="Polar residues" evidence="1">
    <location>
        <begin position="24"/>
        <end position="42"/>
    </location>
</feature>
<evidence type="ECO:0000256" key="1">
    <source>
        <dbReference type="SAM" id="MobiDB-lite"/>
    </source>
</evidence>
<dbReference type="EMBL" id="JBEFKJ010000016">
    <property type="protein sequence ID" value="KAL2041701.1"/>
    <property type="molecule type" value="Genomic_DNA"/>
</dbReference>
<dbReference type="Proteomes" id="UP001590950">
    <property type="component" value="Unassembled WGS sequence"/>
</dbReference>
<organism evidence="2 3">
    <name type="scientific">Stereocaulon virgatum</name>
    <dbReference type="NCBI Taxonomy" id="373712"/>
    <lineage>
        <taxon>Eukaryota</taxon>
        <taxon>Fungi</taxon>
        <taxon>Dikarya</taxon>
        <taxon>Ascomycota</taxon>
        <taxon>Pezizomycotina</taxon>
        <taxon>Lecanoromycetes</taxon>
        <taxon>OSLEUM clade</taxon>
        <taxon>Lecanoromycetidae</taxon>
        <taxon>Lecanorales</taxon>
        <taxon>Lecanorineae</taxon>
        <taxon>Stereocaulaceae</taxon>
        <taxon>Stereocaulon</taxon>
    </lineage>
</organism>
<evidence type="ECO:0000313" key="3">
    <source>
        <dbReference type="Proteomes" id="UP001590950"/>
    </source>
</evidence>
<comment type="caution">
    <text evidence="2">The sequence shown here is derived from an EMBL/GenBank/DDBJ whole genome shotgun (WGS) entry which is preliminary data.</text>
</comment>
<evidence type="ECO:0000313" key="2">
    <source>
        <dbReference type="EMBL" id="KAL2041701.1"/>
    </source>
</evidence>